<name>A0A244CNM5_PSEDV</name>
<evidence type="ECO:0000256" key="5">
    <source>
        <dbReference type="ARBA" id="ARBA00022741"/>
    </source>
</evidence>
<feature type="binding site" evidence="8">
    <location>
        <position position="258"/>
    </location>
    <ligand>
        <name>ATP</name>
        <dbReference type="ChEBI" id="CHEBI:30616"/>
    </ligand>
</feature>
<dbReference type="OrthoDB" id="9776281at2"/>
<feature type="binding site" evidence="8">
    <location>
        <position position="120"/>
    </location>
    <ligand>
        <name>ATP</name>
        <dbReference type="ChEBI" id="CHEBI:30616"/>
    </ligand>
</feature>
<dbReference type="Proteomes" id="UP000194841">
    <property type="component" value="Unassembled WGS sequence"/>
</dbReference>
<keyword evidence="7 8" id="KW-0460">Magnesium</keyword>
<feature type="binding site" evidence="8">
    <location>
        <position position="249"/>
    </location>
    <ligand>
        <name>Mg(2+)</name>
        <dbReference type="ChEBI" id="CHEBI:18420"/>
    </ligand>
</feature>
<reference evidence="9 10" key="1">
    <citation type="submission" date="2017-02" db="EMBL/GenBank/DDBJ databases">
        <title>Pseudoalteromonas ulvae TC14 Genome.</title>
        <authorList>
            <person name="Molmeret M."/>
        </authorList>
    </citation>
    <scope>NUCLEOTIDE SEQUENCE [LARGE SCALE GENOMIC DNA]</scope>
    <source>
        <strain evidence="9">TC14</strain>
    </source>
</reference>
<feature type="active site" description="Proton acceptor" evidence="8">
    <location>
        <position position="248"/>
    </location>
</feature>
<accession>A0A244CNM5</accession>
<dbReference type="Pfam" id="PF02696">
    <property type="entry name" value="SelO"/>
    <property type="match status" value="1"/>
</dbReference>
<dbReference type="NCBIfam" id="NF000658">
    <property type="entry name" value="PRK00029.1"/>
    <property type="match status" value="1"/>
</dbReference>
<feature type="binding site" evidence="8">
    <location>
        <position position="85"/>
    </location>
    <ligand>
        <name>ATP</name>
        <dbReference type="ChEBI" id="CHEBI:30616"/>
    </ligand>
</feature>
<dbReference type="HAMAP" id="MF_00692">
    <property type="entry name" value="SelO"/>
    <property type="match status" value="1"/>
</dbReference>
<dbReference type="GO" id="GO:0000287">
    <property type="term" value="F:magnesium ion binding"/>
    <property type="evidence" value="ECO:0007669"/>
    <property type="project" value="UniProtKB-UniRule"/>
</dbReference>
<comment type="similarity">
    <text evidence="1 8">Belongs to the SELO family.</text>
</comment>
<feature type="binding site" evidence="8">
    <location>
        <position position="88"/>
    </location>
    <ligand>
        <name>ATP</name>
        <dbReference type="ChEBI" id="CHEBI:30616"/>
    </ligand>
</feature>
<protein>
    <recommendedName>
        <fullName evidence="8">Protein nucleotidyltransferase YdiU</fullName>
        <ecNumber evidence="8">2.7.7.-</ecNumber>
    </recommendedName>
    <alternativeName>
        <fullName evidence="8">Protein adenylyltransferase YdiU</fullName>
        <ecNumber evidence="8">2.7.7.108</ecNumber>
    </alternativeName>
    <alternativeName>
        <fullName evidence="8">Protein uridylyltransferase YdiU</fullName>
        <ecNumber evidence="8">2.7.7.-</ecNumber>
    </alternativeName>
</protein>
<comment type="function">
    <text evidence="8">Nucleotidyltransferase involved in the post-translational modification of proteins. It can catalyze the addition of adenosine monophosphate (AMP) or uridine monophosphate (UMP) to a protein, resulting in modifications known as AMPylation and UMPylation.</text>
</comment>
<dbReference type="RefSeq" id="WP_086744691.1">
    <property type="nucleotide sequence ID" value="NZ_MWPV01000004.1"/>
</dbReference>
<keyword evidence="8" id="KW-0464">Manganese</keyword>
<gene>
    <name evidence="8" type="primary">ydiU</name>
    <name evidence="8" type="synonym">selO</name>
    <name evidence="9" type="ORF">B1199_13750</name>
</gene>
<comment type="catalytic activity">
    <reaction evidence="8">
        <text>L-tyrosyl-[protein] + ATP = O-(5'-adenylyl)-L-tyrosyl-[protein] + diphosphate</text>
        <dbReference type="Rhea" id="RHEA:54288"/>
        <dbReference type="Rhea" id="RHEA-COMP:10136"/>
        <dbReference type="Rhea" id="RHEA-COMP:13846"/>
        <dbReference type="ChEBI" id="CHEBI:30616"/>
        <dbReference type="ChEBI" id="CHEBI:33019"/>
        <dbReference type="ChEBI" id="CHEBI:46858"/>
        <dbReference type="ChEBI" id="CHEBI:83624"/>
        <dbReference type="EC" id="2.7.7.108"/>
    </reaction>
</comment>
<dbReference type="GO" id="GO:0005524">
    <property type="term" value="F:ATP binding"/>
    <property type="evidence" value="ECO:0007669"/>
    <property type="project" value="UniProtKB-UniRule"/>
</dbReference>
<evidence type="ECO:0000256" key="2">
    <source>
        <dbReference type="ARBA" id="ARBA00022679"/>
    </source>
</evidence>
<sequence>MKFNNTYIKLAPIFYQHVLPTPVAKPKLLLWNDSLAKQLLIPSTLTQDSALLAQYFSGNQLPPGAESIALTYSGHQFGHFNPQLGDGRAHLIGEISDENAQQRDIQLKGSGPTPFSRQGDGRCAIGPAVREYIMSEAMFALGVPTSRCLAVVASGEPVYRGDAKPGAIVTRVAASHIRVGTFQYFASQGNLEALDELTQYAIARHYPTIKSSGAERVIAFLEQVIAKQITLITAWLRVGFIHGVMNTDNTAISGETIDFGPCAMMGVYHPGTVFSSIDRKGRYAFANQAPIAQWNMARLAEALLPLIDSDQDAAVAKVEPLIIAMSAQFQQAFNTMMAAKLGFEHTSDEVDALSTELLDLMQTHQLDYTLTFYHLGLIINSQATVALVAPLNDWVAKWQSALANASISASNAYELMQQNNPVVIPRNHHVEAVLAQYEQGAQSDIERFLSVLAHPYQHTQHTELYQDPAADGDQHYRTFCGT</sequence>
<keyword evidence="4 8" id="KW-0479">Metal-binding</keyword>
<comment type="catalytic activity">
    <reaction evidence="8">
        <text>L-threonyl-[protein] + ATP = 3-O-(5'-adenylyl)-L-threonyl-[protein] + diphosphate</text>
        <dbReference type="Rhea" id="RHEA:54292"/>
        <dbReference type="Rhea" id="RHEA-COMP:11060"/>
        <dbReference type="Rhea" id="RHEA-COMP:13847"/>
        <dbReference type="ChEBI" id="CHEBI:30013"/>
        <dbReference type="ChEBI" id="CHEBI:30616"/>
        <dbReference type="ChEBI" id="CHEBI:33019"/>
        <dbReference type="ChEBI" id="CHEBI:138113"/>
        <dbReference type="EC" id="2.7.7.108"/>
    </reaction>
</comment>
<keyword evidence="5 8" id="KW-0547">Nucleotide-binding</keyword>
<evidence type="ECO:0000313" key="10">
    <source>
        <dbReference type="Proteomes" id="UP000194841"/>
    </source>
</evidence>
<keyword evidence="2 8" id="KW-0808">Transferase</keyword>
<comment type="cofactor">
    <cofactor evidence="8">
        <name>Mg(2+)</name>
        <dbReference type="ChEBI" id="CHEBI:18420"/>
    </cofactor>
    <cofactor evidence="8">
        <name>Mn(2+)</name>
        <dbReference type="ChEBI" id="CHEBI:29035"/>
    </cofactor>
</comment>
<dbReference type="InterPro" id="IPR003846">
    <property type="entry name" value="SelO"/>
</dbReference>
<feature type="binding site" evidence="8">
    <location>
        <position position="171"/>
    </location>
    <ligand>
        <name>ATP</name>
        <dbReference type="ChEBI" id="CHEBI:30616"/>
    </ligand>
</feature>
<evidence type="ECO:0000256" key="8">
    <source>
        <dbReference type="HAMAP-Rule" id="MF_00692"/>
    </source>
</evidence>
<organism evidence="9 10">
    <name type="scientific">Pseudoalteromonas ulvae</name>
    <dbReference type="NCBI Taxonomy" id="107327"/>
    <lineage>
        <taxon>Bacteria</taxon>
        <taxon>Pseudomonadati</taxon>
        <taxon>Pseudomonadota</taxon>
        <taxon>Gammaproteobacteria</taxon>
        <taxon>Alteromonadales</taxon>
        <taxon>Pseudoalteromonadaceae</taxon>
        <taxon>Pseudoalteromonas</taxon>
    </lineage>
</organism>
<evidence type="ECO:0000256" key="1">
    <source>
        <dbReference type="ARBA" id="ARBA00009747"/>
    </source>
</evidence>
<dbReference type="PANTHER" id="PTHR32057">
    <property type="entry name" value="PROTEIN ADENYLYLTRANSFERASE SELO, MITOCHONDRIAL"/>
    <property type="match status" value="1"/>
</dbReference>
<feature type="binding site" evidence="8">
    <location>
        <position position="258"/>
    </location>
    <ligand>
        <name>Mg(2+)</name>
        <dbReference type="ChEBI" id="CHEBI:18420"/>
    </ligand>
</feature>
<proteinExistence type="inferred from homology"/>
<feature type="binding site" evidence="8">
    <location>
        <position position="121"/>
    </location>
    <ligand>
        <name>ATP</name>
        <dbReference type="ChEBI" id="CHEBI:30616"/>
    </ligand>
</feature>
<evidence type="ECO:0000256" key="7">
    <source>
        <dbReference type="ARBA" id="ARBA00022842"/>
    </source>
</evidence>
<comment type="catalytic activity">
    <reaction evidence="8">
        <text>L-tyrosyl-[protein] + UTP = O-(5'-uridylyl)-L-tyrosyl-[protein] + diphosphate</text>
        <dbReference type="Rhea" id="RHEA:83887"/>
        <dbReference type="Rhea" id="RHEA-COMP:10136"/>
        <dbReference type="Rhea" id="RHEA-COMP:20238"/>
        <dbReference type="ChEBI" id="CHEBI:33019"/>
        <dbReference type="ChEBI" id="CHEBI:46398"/>
        <dbReference type="ChEBI" id="CHEBI:46858"/>
        <dbReference type="ChEBI" id="CHEBI:90602"/>
    </reaction>
</comment>
<evidence type="ECO:0000256" key="3">
    <source>
        <dbReference type="ARBA" id="ARBA00022695"/>
    </source>
</evidence>
<feature type="binding site" evidence="8">
    <location>
        <position position="108"/>
    </location>
    <ligand>
        <name>ATP</name>
        <dbReference type="ChEBI" id="CHEBI:30616"/>
    </ligand>
</feature>
<evidence type="ECO:0000256" key="4">
    <source>
        <dbReference type="ARBA" id="ARBA00022723"/>
    </source>
</evidence>
<keyword evidence="10" id="KW-1185">Reference proteome</keyword>
<dbReference type="PANTHER" id="PTHR32057:SF14">
    <property type="entry name" value="PROTEIN ADENYLYLTRANSFERASE SELO, MITOCHONDRIAL"/>
    <property type="match status" value="1"/>
</dbReference>
<dbReference type="GO" id="GO:0070733">
    <property type="term" value="F:AMPylase activity"/>
    <property type="evidence" value="ECO:0007669"/>
    <property type="project" value="UniProtKB-EC"/>
</dbReference>
<evidence type="ECO:0000256" key="6">
    <source>
        <dbReference type="ARBA" id="ARBA00022840"/>
    </source>
</evidence>
<comment type="caution">
    <text evidence="9">The sequence shown here is derived from an EMBL/GenBank/DDBJ whole genome shotgun (WGS) entry which is preliminary data.</text>
</comment>
<comment type="catalytic activity">
    <reaction evidence="8">
        <text>L-histidyl-[protein] + UTP = N(tele)-(5'-uridylyl)-L-histidyl-[protein] + diphosphate</text>
        <dbReference type="Rhea" id="RHEA:83891"/>
        <dbReference type="Rhea" id="RHEA-COMP:9745"/>
        <dbReference type="Rhea" id="RHEA-COMP:20239"/>
        <dbReference type="ChEBI" id="CHEBI:29979"/>
        <dbReference type="ChEBI" id="CHEBI:33019"/>
        <dbReference type="ChEBI" id="CHEBI:46398"/>
        <dbReference type="ChEBI" id="CHEBI:233474"/>
    </reaction>
</comment>
<keyword evidence="3 8" id="KW-0548">Nucleotidyltransferase</keyword>
<dbReference type="AlphaFoldDB" id="A0A244CNM5"/>
<feature type="binding site" evidence="8">
    <location>
        <position position="178"/>
    </location>
    <ligand>
        <name>ATP</name>
        <dbReference type="ChEBI" id="CHEBI:30616"/>
    </ligand>
</feature>
<dbReference type="GO" id="GO:0030145">
    <property type="term" value="F:manganese ion binding"/>
    <property type="evidence" value="ECO:0007669"/>
    <property type="project" value="UniProtKB-UniRule"/>
</dbReference>
<keyword evidence="6 8" id="KW-0067">ATP-binding</keyword>
<feature type="binding site" evidence="8">
    <location>
        <position position="87"/>
    </location>
    <ligand>
        <name>ATP</name>
        <dbReference type="ChEBI" id="CHEBI:30616"/>
    </ligand>
</feature>
<dbReference type="EC" id="2.7.7.-" evidence="8"/>
<comment type="catalytic activity">
    <reaction evidence="8">
        <text>L-seryl-[protein] + ATP = 3-O-(5'-adenylyl)-L-seryl-[protein] + diphosphate</text>
        <dbReference type="Rhea" id="RHEA:58120"/>
        <dbReference type="Rhea" id="RHEA-COMP:9863"/>
        <dbReference type="Rhea" id="RHEA-COMP:15073"/>
        <dbReference type="ChEBI" id="CHEBI:29999"/>
        <dbReference type="ChEBI" id="CHEBI:30616"/>
        <dbReference type="ChEBI" id="CHEBI:33019"/>
        <dbReference type="ChEBI" id="CHEBI:142516"/>
        <dbReference type="EC" id="2.7.7.108"/>
    </reaction>
</comment>
<dbReference type="EMBL" id="MWPV01000004">
    <property type="protein sequence ID" value="OUL57230.1"/>
    <property type="molecule type" value="Genomic_DNA"/>
</dbReference>
<comment type="catalytic activity">
    <reaction evidence="8">
        <text>L-seryl-[protein] + UTP = O-(5'-uridylyl)-L-seryl-[protein] + diphosphate</text>
        <dbReference type="Rhea" id="RHEA:64604"/>
        <dbReference type="Rhea" id="RHEA-COMP:9863"/>
        <dbReference type="Rhea" id="RHEA-COMP:16635"/>
        <dbReference type="ChEBI" id="CHEBI:29999"/>
        <dbReference type="ChEBI" id="CHEBI:33019"/>
        <dbReference type="ChEBI" id="CHEBI:46398"/>
        <dbReference type="ChEBI" id="CHEBI:156051"/>
    </reaction>
</comment>
<dbReference type="EC" id="2.7.7.108" evidence="8"/>
<evidence type="ECO:0000313" key="9">
    <source>
        <dbReference type="EMBL" id="OUL57230.1"/>
    </source>
</evidence>